<dbReference type="InterPro" id="IPR042094">
    <property type="entry name" value="T2SS_GspF_sf"/>
</dbReference>
<dbReference type="GO" id="GO:0015628">
    <property type="term" value="P:protein secretion by the type II secretion system"/>
    <property type="evidence" value="ECO:0007669"/>
    <property type="project" value="TreeGrafter"/>
</dbReference>
<evidence type="ECO:0000256" key="5">
    <source>
        <dbReference type="ARBA" id="ARBA00022692"/>
    </source>
</evidence>
<evidence type="ECO:0000256" key="8">
    <source>
        <dbReference type="SAM" id="Phobius"/>
    </source>
</evidence>
<dbReference type="AlphaFoldDB" id="A0A1F5W941"/>
<keyword evidence="6 8" id="KW-1133">Transmembrane helix</keyword>
<evidence type="ECO:0000256" key="6">
    <source>
        <dbReference type="ARBA" id="ARBA00022989"/>
    </source>
</evidence>
<dbReference type="PANTHER" id="PTHR30012">
    <property type="entry name" value="GENERAL SECRETION PATHWAY PROTEIN"/>
    <property type="match status" value="1"/>
</dbReference>
<feature type="transmembrane region" description="Helical" evidence="8">
    <location>
        <begin position="177"/>
        <end position="199"/>
    </location>
</feature>
<evidence type="ECO:0000256" key="1">
    <source>
        <dbReference type="ARBA" id="ARBA00004429"/>
    </source>
</evidence>
<dbReference type="PRINTS" id="PR00812">
    <property type="entry name" value="BCTERIALGSPF"/>
</dbReference>
<feature type="transmembrane region" description="Helical" evidence="8">
    <location>
        <begin position="219"/>
        <end position="246"/>
    </location>
</feature>
<evidence type="ECO:0000313" key="10">
    <source>
        <dbReference type="EMBL" id="OGF72154.1"/>
    </source>
</evidence>
<evidence type="ECO:0000256" key="4">
    <source>
        <dbReference type="ARBA" id="ARBA00022519"/>
    </source>
</evidence>
<dbReference type="Pfam" id="PF00482">
    <property type="entry name" value="T2SSF"/>
    <property type="match status" value="2"/>
</dbReference>
<dbReference type="Proteomes" id="UP000178743">
    <property type="component" value="Unassembled WGS sequence"/>
</dbReference>
<dbReference type="InterPro" id="IPR018076">
    <property type="entry name" value="T2SS_GspF_dom"/>
</dbReference>
<sequence>MPLYHYKARDKSGNDMDGNREAKDKYDLARALRAEGVLPIFISETGADKSVGWRSKKINDYIPSFLKRVSLEEKLNFTRNIAVMIGAGVSLSKALEVMARQTQNDKFKTVILAITDAIKNGRSFADAIGEHKTVFPKFYQEMVRAGEKSGKLEESLKLIALQLKKDYALRRKVRGAMVYPVIVMIAMVGIGILMLIYVVPTLITTFEELKVQLPLSTRLIIFVSQSILQSGLILLAGAAVAGYGAYRWAKSKMGKTQLDWLFTHLPVIKGINQKFNSARTCRTLSSLISSGVDILEAISITKEVLQNHLYQNILDDARAKIQRGETISKAFLSSGELYPSLVGEMIGIGEETGELSQMLLRLASFYESEVSQATKDLSTVIEPALMILMGVVVGFFAVSMISPMYNLVGAF</sequence>
<dbReference type="FunFam" id="1.20.81.30:FF:000001">
    <property type="entry name" value="Type II secretion system protein F"/>
    <property type="match status" value="2"/>
</dbReference>
<name>A0A1F5W941_9BACT</name>
<proteinExistence type="inferred from homology"/>
<evidence type="ECO:0000256" key="7">
    <source>
        <dbReference type="ARBA" id="ARBA00023136"/>
    </source>
</evidence>
<keyword evidence="3" id="KW-1003">Cell membrane</keyword>
<keyword evidence="4" id="KW-0997">Cell inner membrane</keyword>
<accession>A0A1F5W941</accession>
<keyword evidence="5 8" id="KW-0812">Transmembrane</keyword>
<feature type="domain" description="Type II secretion system protein GspF" evidence="9">
    <location>
        <begin position="77"/>
        <end position="200"/>
    </location>
</feature>
<dbReference type="GO" id="GO:0005886">
    <property type="term" value="C:plasma membrane"/>
    <property type="evidence" value="ECO:0007669"/>
    <property type="project" value="UniProtKB-SubCell"/>
</dbReference>
<dbReference type="InterPro" id="IPR003004">
    <property type="entry name" value="GspF/PilC"/>
</dbReference>
<keyword evidence="7 8" id="KW-0472">Membrane</keyword>
<comment type="subcellular location">
    <subcellularLocation>
        <location evidence="1">Cell inner membrane</location>
        <topology evidence="1">Multi-pass membrane protein</topology>
    </subcellularLocation>
</comment>
<feature type="domain" description="Type II secretion system protein GspF" evidence="9">
    <location>
        <begin position="281"/>
        <end position="403"/>
    </location>
</feature>
<evidence type="ECO:0000256" key="2">
    <source>
        <dbReference type="ARBA" id="ARBA00005745"/>
    </source>
</evidence>
<reference evidence="10 11" key="1">
    <citation type="journal article" date="2016" name="Nat. Commun.">
        <title>Thousands of microbial genomes shed light on interconnected biogeochemical processes in an aquifer system.</title>
        <authorList>
            <person name="Anantharaman K."/>
            <person name="Brown C.T."/>
            <person name="Hug L.A."/>
            <person name="Sharon I."/>
            <person name="Castelle C.J."/>
            <person name="Probst A.J."/>
            <person name="Thomas B.C."/>
            <person name="Singh A."/>
            <person name="Wilkins M.J."/>
            <person name="Karaoz U."/>
            <person name="Brodie E.L."/>
            <person name="Williams K.H."/>
            <person name="Hubbard S.S."/>
            <person name="Banfield J.F."/>
        </authorList>
    </citation>
    <scope>NUCLEOTIDE SEQUENCE [LARGE SCALE GENOMIC DNA]</scope>
</reference>
<evidence type="ECO:0000259" key="9">
    <source>
        <dbReference type="Pfam" id="PF00482"/>
    </source>
</evidence>
<evidence type="ECO:0000256" key="3">
    <source>
        <dbReference type="ARBA" id="ARBA00022475"/>
    </source>
</evidence>
<comment type="similarity">
    <text evidence="2">Belongs to the GSP F family.</text>
</comment>
<comment type="caution">
    <text evidence="10">The sequence shown here is derived from an EMBL/GenBank/DDBJ whole genome shotgun (WGS) entry which is preliminary data.</text>
</comment>
<feature type="transmembrane region" description="Helical" evidence="8">
    <location>
        <begin position="384"/>
        <end position="405"/>
    </location>
</feature>
<gene>
    <name evidence="10" type="ORF">A3C05_02925</name>
</gene>
<dbReference type="Gene3D" id="1.20.81.30">
    <property type="entry name" value="Type II secretion system (T2SS), domain F"/>
    <property type="match status" value="2"/>
</dbReference>
<protein>
    <recommendedName>
        <fullName evidence="9">Type II secretion system protein GspF domain-containing protein</fullName>
    </recommendedName>
</protein>
<dbReference type="EMBL" id="MFHP01000024">
    <property type="protein sequence ID" value="OGF72154.1"/>
    <property type="molecule type" value="Genomic_DNA"/>
</dbReference>
<dbReference type="PANTHER" id="PTHR30012:SF0">
    <property type="entry name" value="TYPE II SECRETION SYSTEM PROTEIN F-RELATED"/>
    <property type="match status" value="1"/>
</dbReference>
<evidence type="ECO:0000313" key="11">
    <source>
        <dbReference type="Proteomes" id="UP000178743"/>
    </source>
</evidence>
<organism evidence="10 11">
    <name type="scientific">Candidatus Giovannonibacteria bacterium RIFCSPHIGHO2_02_FULL_45_40</name>
    <dbReference type="NCBI Taxonomy" id="1798337"/>
    <lineage>
        <taxon>Bacteria</taxon>
        <taxon>Candidatus Giovannoniibacteriota</taxon>
    </lineage>
</organism>